<dbReference type="Pfam" id="PF17647">
    <property type="entry name" value="DUF5518"/>
    <property type="match status" value="1"/>
</dbReference>
<dbReference type="InterPro" id="IPR040493">
    <property type="entry name" value="DUF5518"/>
</dbReference>
<protein>
    <submittedName>
        <fullName evidence="2">Uncharacterized protein</fullName>
    </submittedName>
</protein>
<dbReference type="Proteomes" id="UP000011572">
    <property type="component" value="Unassembled WGS sequence"/>
</dbReference>
<dbReference type="EMBL" id="AOIW01000068">
    <property type="protein sequence ID" value="ELZ29542.1"/>
    <property type="molecule type" value="Genomic_DNA"/>
</dbReference>
<evidence type="ECO:0000256" key="1">
    <source>
        <dbReference type="SAM" id="Phobius"/>
    </source>
</evidence>
<organism evidence="2 3">
    <name type="scientific">Halorubrum distributum JCM 10247</name>
    <dbReference type="NCBI Taxonomy" id="1227486"/>
    <lineage>
        <taxon>Archaea</taxon>
        <taxon>Methanobacteriati</taxon>
        <taxon>Methanobacteriota</taxon>
        <taxon>Stenosarchaea group</taxon>
        <taxon>Halobacteria</taxon>
        <taxon>Halobacteriales</taxon>
        <taxon>Haloferacaceae</taxon>
        <taxon>Halorubrum</taxon>
        <taxon>Halorubrum distributum group</taxon>
    </lineage>
</organism>
<keyword evidence="1" id="KW-0812">Transmembrane</keyword>
<keyword evidence="1" id="KW-0472">Membrane</keyword>
<proteinExistence type="predicted"/>
<feature type="transmembrane region" description="Helical" evidence="1">
    <location>
        <begin position="6"/>
        <end position="31"/>
    </location>
</feature>
<comment type="caution">
    <text evidence="2">The sequence shown here is derived from an EMBL/GenBank/DDBJ whole genome shotgun (WGS) entry which is preliminary data.</text>
</comment>
<gene>
    <name evidence="2" type="ORF">C473_14067</name>
</gene>
<evidence type="ECO:0000313" key="3">
    <source>
        <dbReference type="Proteomes" id="UP000011572"/>
    </source>
</evidence>
<accession>M0D4E4</accession>
<name>M0D4E4_9EURY</name>
<sequence>MLIAGVLATTVPVVGHAAAGLVGGFVAGYLAGGGLLSGFWHGLLAGSVSGIVVTLALAAFGGLVGLVGGPLGSLLGGAGVFVVVRSAAIYKRSAGAPEGCATTGTLLSYKITTGTALEPPPPQPVAYEALSTASRTAS</sequence>
<dbReference type="PATRIC" id="fig|1227486.3.peg.2726"/>
<evidence type="ECO:0000313" key="2">
    <source>
        <dbReference type="EMBL" id="ELZ29542.1"/>
    </source>
</evidence>
<keyword evidence="1" id="KW-1133">Transmembrane helix</keyword>
<reference evidence="2 3" key="1">
    <citation type="journal article" date="2014" name="PLoS Genet.">
        <title>Phylogenetically driven sequencing of extremely halophilic archaea reveals strategies for static and dynamic osmo-response.</title>
        <authorList>
            <person name="Becker E.A."/>
            <person name="Seitzer P.M."/>
            <person name="Tritt A."/>
            <person name="Larsen D."/>
            <person name="Krusor M."/>
            <person name="Yao A.I."/>
            <person name="Wu D."/>
            <person name="Madern D."/>
            <person name="Eisen J.A."/>
            <person name="Darling A.E."/>
            <person name="Facciotti M.T."/>
        </authorList>
    </citation>
    <scope>NUCLEOTIDE SEQUENCE [LARGE SCALE GENOMIC DNA]</scope>
    <source>
        <strain evidence="2 3">JCM 10247</strain>
    </source>
</reference>
<dbReference type="AlphaFoldDB" id="M0D4E4"/>
<feature type="transmembrane region" description="Helical" evidence="1">
    <location>
        <begin position="66"/>
        <end position="84"/>
    </location>
</feature>